<dbReference type="OrthoDB" id="10259622at2759"/>
<protein>
    <recommendedName>
        <fullName evidence="5">Glycoprotease family protein</fullName>
    </recommendedName>
</protein>
<feature type="region of interest" description="Disordered" evidence="1">
    <location>
        <begin position="336"/>
        <end position="360"/>
    </location>
</feature>
<feature type="region of interest" description="Disordered" evidence="1">
    <location>
        <begin position="1"/>
        <end position="101"/>
    </location>
</feature>
<dbReference type="Proteomes" id="UP000094444">
    <property type="component" value="Unassembled WGS sequence"/>
</dbReference>
<evidence type="ECO:0000256" key="1">
    <source>
        <dbReference type="SAM" id="MobiDB-lite"/>
    </source>
</evidence>
<evidence type="ECO:0000313" key="4">
    <source>
        <dbReference type="Proteomes" id="UP000094444"/>
    </source>
</evidence>
<comment type="caution">
    <text evidence="3">The sequence shown here is derived from an EMBL/GenBank/DDBJ whole genome shotgun (WGS) entry which is preliminary data.</text>
</comment>
<feature type="region of interest" description="Disordered" evidence="1">
    <location>
        <begin position="842"/>
        <end position="890"/>
    </location>
</feature>
<feature type="transmembrane region" description="Helical" evidence="2">
    <location>
        <begin position="585"/>
        <end position="608"/>
    </location>
</feature>
<proteinExistence type="predicted"/>
<feature type="compositionally biased region" description="Gly residues" evidence="1">
    <location>
        <begin position="628"/>
        <end position="643"/>
    </location>
</feature>
<reference evidence="3" key="1">
    <citation type="submission" date="2017-09" db="EMBL/GenBank/DDBJ databases">
        <title>Polyketide synthases of a Diaporthe helianthi virulent isolate.</title>
        <authorList>
            <person name="Baroncelli R."/>
        </authorList>
    </citation>
    <scope>NUCLEOTIDE SEQUENCE [LARGE SCALE GENOMIC DNA]</scope>
    <source>
        <strain evidence="3">7/96</strain>
    </source>
</reference>
<dbReference type="STRING" id="158607.A0A2P5HQ37"/>
<feature type="region of interest" description="Disordered" evidence="1">
    <location>
        <begin position="203"/>
        <end position="323"/>
    </location>
</feature>
<keyword evidence="4" id="KW-1185">Reference proteome</keyword>
<feature type="compositionally biased region" description="Polar residues" evidence="1">
    <location>
        <begin position="210"/>
        <end position="222"/>
    </location>
</feature>
<accession>A0A2P5HQ37</accession>
<feature type="region of interest" description="Disordered" evidence="1">
    <location>
        <begin position="139"/>
        <end position="175"/>
    </location>
</feature>
<gene>
    <name evidence="3" type="ORF">DHEL01_v209236</name>
</gene>
<feature type="region of interest" description="Disordered" evidence="1">
    <location>
        <begin position="725"/>
        <end position="806"/>
    </location>
</feature>
<feature type="compositionally biased region" description="Polar residues" evidence="1">
    <location>
        <begin position="154"/>
        <end position="172"/>
    </location>
</feature>
<feature type="compositionally biased region" description="Low complexity" evidence="1">
    <location>
        <begin position="51"/>
        <end position="64"/>
    </location>
</feature>
<feature type="compositionally biased region" description="Basic and acidic residues" evidence="1">
    <location>
        <begin position="415"/>
        <end position="430"/>
    </location>
</feature>
<name>A0A2P5HQ37_DIAHE</name>
<evidence type="ECO:0008006" key="5">
    <source>
        <dbReference type="Google" id="ProtNLM"/>
    </source>
</evidence>
<feature type="compositionally biased region" description="Acidic residues" evidence="1">
    <location>
        <begin position="24"/>
        <end position="33"/>
    </location>
</feature>
<feature type="compositionally biased region" description="Low complexity" evidence="1">
    <location>
        <begin position="741"/>
        <end position="771"/>
    </location>
</feature>
<keyword evidence="2" id="KW-0812">Transmembrane</keyword>
<feature type="region of interest" description="Disordered" evidence="1">
    <location>
        <begin position="398"/>
        <end position="460"/>
    </location>
</feature>
<evidence type="ECO:0000256" key="2">
    <source>
        <dbReference type="SAM" id="Phobius"/>
    </source>
</evidence>
<feature type="compositionally biased region" description="Low complexity" evidence="1">
    <location>
        <begin position="864"/>
        <end position="873"/>
    </location>
</feature>
<keyword evidence="2" id="KW-0472">Membrane</keyword>
<sequence>MEDLRAMHNAMTTAQSRHGSQRDEWEEWTDDEAPTPRADDFPAPLAVPGFSSTSKTQSSTAQRSSKLRQSTMRIQRLKSRKRQKDQNAKAGIRLVTDMTRFRKGPQHAVQLVKPAPGPHSSHPATGKFSDASALRALEGSPNAGSMGNWAWLKNSPSTASVSTSQGDTTPGSSKIVIGISLPEDDAAGKDISPQTAVVATPFDRLPLGKPSTNPFHNQQAKSAWSPDTEDSFSPARHLHSMSGAFSQATRAVPGQPGVPPVPALPSSLKNPAKARLSRNDLDYDDDDDDSTPITLFEEDGHKTPASATSKISPGAMTATSARSGWWDHLTTPFRERFSPTCKSDKEAPSPAADEWWKGQDEKKSLGVTHIENHPAYSASGSSATFRSHLSPVPIIRVPTPTIASSSSSSASTHAPSHEGESRGEKARAMMEEEEEDHDAPTEMPPPYERTPSTKQPKPVRFRAVFPPGHELANTYAHSPQPGSPGLDGTMTSQGPIKMSDVPLTPAIGASAQLPDRKAGSYVTGDHFLANYGNDPAAKIERTRRRHEKEDYVAHRAGGFWRGRGCFPESGCYGRSGREGRQRRRVWIGAICLAILLLTTLGVVLGVVLSRRMARGPVADGNTTPTAGGSTGGSMGGSMGGSTGGSTPPGPEVENIWLNLTDFPPMPTGLSTIVAPDNSQVVNGCAAPSTLWSCSLPPEQQAANEPHDADQPGFIFQIQYDNNTRQLWNMPNGTPPTPTQPQPSTTSSKASASNSASPTSARASASASATNSIQGGDLSSPGSSPEKRATTLYDTGIAPNPDPPSFQEMWFLGNTTDGIVSDDKAGEPTPFYISFFTNTSGSAGPNMLRSDETQKRGIGNGIGSGSDSTGSLSDFLPSPPLNADGTAAPAQLRPYPFQQPLRLFDRGLPTEHYGFYSYFNKTIYVTSMDGSDTSDPVAADANGGSREGTAKFLVSWTQTRFIVKIWTRKGGASRLVGGSGGPATDVDDLAAMPGTFPYPVTVGEDTHGGSVDLKATFAYGVEPDRHVNTTDAKLFNNNVGFGGSAVNPRLPDGDLSWGGVDGGTGGCRCEWVNWVEA</sequence>
<dbReference type="InParanoid" id="A0A2P5HQ37"/>
<evidence type="ECO:0000313" key="3">
    <source>
        <dbReference type="EMBL" id="POS72370.1"/>
    </source>
</evidence>
<dbReference type="EMBL" id="MAVT02001015">
    <property type="protein sequence ID" value="POS72370.1"/>
    <property type="molecule type" value="Genomic_DNA"/>
</dbReference>
<feature type="compositionally biased region" description="Polar residues" evidence="1">
    <location>
        <begin position="305"/>
        <end position="322"/>
    </location>
</feature>
<feature type="compositionally biased region" description="Low complexity" evidence="1">
    <location>
        <begin position="398"/>
        <end position="414"/>
    </location>
</feature>
<feature type="compositionally biased region" description="Basic and acidic residues" evidence="1">
    <location>
        <begin position="336"/>
        <end position="347"/>
    </location>
</feature>
<keyword evidence="2" id="KW-1133">Transmembrane helix</keyword>
<organism evidence="3 4">
    <name type="scientific">Diaporthe helianthi</name>
    <dbReference type="NCBI Taxonomy" id="158607"/>
    <lineage>
        <taxon>Eukaryota</taxon>
        <taxon>Fungi</taxon>
        <taxon>Dikarya</taxon>
        <taxon>Ascomycota</taxon>
        <taxon>Pezizomycotina</taxon>
        <taxon>Sordariomycetes</taxon>
        <taxon>Sordariomycetidae</taxon>
        <taxon>Diaporthales</taxon>
        <taxon>Diaporthaceae</taxon>
        <taxon>Diaporthe</taxon>
    </lineage>
</organism>
<feature type="region of interest" description="Disordered" evidence="1">
    <location>
        <begin position="615"/>
        <end position="653"/>
    </location>
</feature>
<dbReference type="AlphaFoldDB" id="A0A2P5HQ37"/>